<evidence type="ECO:0000313" key="1">
    <source>
        <dbReference type="EMBL" id="MBB5293387.1"/>
    </source>
</evidence>
<reference evidence="1 2" key="1">
    <citation type="submission" date="2020-08" db="EMBL/GenBank/DDBJ databases">
        <title>Genomic Encyclopedia of Type Strains, Phase IV (KMG-IV): sequencing the most valuable type-strain genomes for metagenomic binning, comparative biology and taxonomic classification.</title>
        <authorList>
            <person name="Goeker M."/>
        </authorList>
    </citation>
    <scope>NUCLEOTIDE SEQUENCE [LARGE SCALE GENOMIC DNA]</scope>
    <source>
        <strain evidence="1 2">DSM 105434</strain>
    </source>
</reference>
<accession>A0ABR6MNB0</accession>
<dbReference type="Proteomes" id="UP000536909">
    <property type="component" value="Unassembled WGS sequence"/>
</dbReference>
<protein>
    <recommendedName>
        <fullName evidence="3">Type II secretion system protein</fullName>
    </recommendedName>
</protein>
<proteinExistence type="predicted"/>
<dbReference type="EMBL" id="JACHFV010000001">
    <property type="protein sequence ID" value="MBB5293387.1"/>
    <property type="molecule type" value="Genomic_DNA"/>
</dbReference>
<gene>
    <name evidence="1" type="ORF">HNQ10_000200</name>
</gene>
<comment type="caution">
    <text evidence="1">The sequence shown here is derived from an EMBL/GenBank/DDBJ whole genome shotgun (WGS) entry which is preliminary data.</text>
</comment>
<sequence length="134" mass="15088">MRRLPKRSLSLGCGLFLAVLGLLLLAYPFANSWVTERMVAQDEQAATLLRVRKVQVLQACEAHLHARKVSGHVLLPPQNSLMPSGYMSRLSTGNRHLWTVSGEWQDRAGTPPRFFTCSATEDEHGLRINHVNWN</sequence>
<keyword evidence="2" id="KW-1185">Reference proteome</keyword>
<evidence type="ECO:0000313" key="2">
    <source>
        <dbReference type="Proteomes" id="UP000536909"/>
    </source>
</evidence>
<evidence type="ECO:0008006" key="3">
    <source>
        <dbReference type="Google" id="ProtNLM"/>
    </source>
</evidence>
<organism evidence="1 2">
    <name type="scientific">Deinococcus metallilatus</name>
    <dbReference type="NCBI Taxonomy" id="1211322"/>
    <lineage>
        <taxon>Bacteria</taxon>
        <taxon>Thermotogati</taxon>
        <taxon>Deinococcota</taxon>
        <taxon>Deinococci</taxon>
        <taxon>Deinococcales</taxon>
        <taxon>Deinococcaceae</taxon>
        <taxon>Deinococcus</taxon>
    </lineage>
</organism>
<name>A0ABR6MNB0_9DEIO</name>